<dbReference type="OrthoDB" id="542013at2759"/>
<dbReference type="SUPFAM" id="SSF51735">
    <property type="entry name" value="NAD(P)-binding Rossmann-fold domains"/>
    <property type="match status" value="1"/>
</dbReference>
<keyword evidence="2" id="KW-1185">Reference proteome</keyword>
<reference evidence="1 2" key="1">
    <citation type="journal article" date="2020" name="bioRxiv">
        <title>Whole genome comparisons of ergot fungi reveals the divergence and evolution of species within the genus Claviceps are the result of varying mechanisms driving genome evolution and host range expansion.</title>
        <authorList>
            <person name="Wyka S.A."/>
            <person name="Mondo S.J."/>
            <person name="Liu M."/>
            <person name="Dettman J."/>
            <person name="Nalam V."/>
            <person name="Broders K.D."/>
        </authorList>
    </citation>
    <scope>NUCLEOTIDE SEQUENCE [LARGE SCALE GENOMIC DNA]</scope>
    <source>
        <strain evidence="1 2">CCC 1485</strain>
    </source>
</reference>
<evidence type="ECO:0000313" key="1">
    <source>
        <dbReference type="EMBL" id="KAG5940751.1"/>
    </source>
</evidence>
<evidence type="ECO:0000313" key="2">
    <source>
        <dbReference type="Proteomes" id="UP000706124"/>
    </source>
</evidence>
<sequence length="191" mass="21201">MPFIIKTIVATGLSSGILLARTRPYRIVFGARNTEAAVQAVERLDYDRTFHTVALISLDLCNLSKVKTFARQAKETVGQDEIGYLLLNAGMIKAAVEKQPYTSVFLLAPNESSSVGNIEEQIRAGSGANGFAVYNCTKFIQLIGAHWWCRQLQGHCHVVIVSPGRVHCPGRRTICGDDQARRVFHPEWHVH</sequence>
<gene>
    <name evidence="1" type="ORF">E4U60_000326</name>
</gene>
<name>A0A9P7MEZ6_9HYPO</name>
<dbReference type="AlphaFoldDB" id="A0A9P7MEZ6"/>
<dbReference type="EMBL" id="SRPO01000108">
    <property type="protein sequence ID" value="KAG5940751.1"/>
    <property type="molecule type" value="Genomic_DNA"/>
</dbReference>
<accession>A0A9P7MEZ6</accession>
<dbReference type="InterPro" id="IPR036291">
    <property type="entry name" value="NAD(P)-bd_dom_sf"/>
</dbReference>
<dbReference type="Proteomes" id="UP000706124">
    <property type="component" value="Unassembled WGS sequence"/>
</dbReference>
<proteinExistence type="predicted"/>
<organism evidence="1 2">
    <name type="scientific">Claviceps pazoutovae</name>
    <dbReference type="NCBI Taxonomy" id="1649127"/>
    <lineage>
        <taxon>Eukaryota</taxon>
        <taxon>Fungi</taxon>
        <taxon>Dikarya</taxon>
        <taxon>Ascomycota</taxon>
        <taxon>Pezizomycotina</taxon>
        <taxon>Sordariomycetes</taxon>
        <taxon>Hypocreomycetidae</taxon>
        <taxon>Hypocreales</taxon>
        <taxon>Clavicipitaceae</taxon>
        <taxon>Claviceps</taxon>
    </lineage>
</organism>
<comment type="caution">
    <text evidence="1">The sequence shown here is derived from an EMBL/GenBank/DDBJ whole genome shotgun (WGS) entry which is preliminary data.</text>
</comment>
<protein>
    <submittedName>
        <fullName evidence="1">Uncharacterized protein</fullName>
    </submittedName>
</protein>
<dbReference type="Gene3D" id="3.40.50.720">
    <property type="entry name" value="NAD(P)-binding Rossmann-like Domain"/>
    <property type="match status" value="1"/>
</dbReference>